<dbReference type="RefSeq" id="WP_058305362.1">
    <property type="nucleotide sequence ID" value="NZ_CABKVG010000006.1"/>
</dbReference>
<name>A0ABY4E5X0_9NEIS</name>
<feature type="transmembrane region" description="Helical" evidence="1">
    <location>
        <begin position="24"/>
        <end position="43"/>
    </location>
</feature>
<accession>A0ABY4E5X0</accession>
<keyword evidence="3" id="KW-1185">Reference proteome</keyword>
<keyword evidence="1" id="KW-0472">Membrane</keyword>
<feature type="transmembrane region" description="Helical" evidence="1">
    <location>
        <begin position="55"/>
        <end position="74"/>
    </location>
</feature>
<reference evidence="2 3" key="1">
    <citation type="journal article" date="2022" name="Res Sq">
        <title>Evolution of multicellular longitudinally dividing oral cavity symbionts (Neisseriaceae).</title>
        <authorList>
            <person name="Nyongesa S."/>
            <person name="Weber P."/>
            <person name="Bernet E."/>
            <person name="Pullido F."/>
            <person name="Nieckarz M."/>
            <person name="Delaby M."/>
            <person name="Nieves C."/>
            <person name="Viehboeck T."/>
            <person name="Krause N."/>
            <person name="Rivera-Millot A."/>
            <person name="Nakamura A."/>
            <person name="Vischer N."/>
            <person name="VanNieuwenhze M."/>
            <person name="Brun Y."/>
            <person name="Cava F."/>
            <person name="Bulgheresi S."/>
            <person name="Veyrier F."/>
        </authorList>
    </citation>
    <scope>NUCLEOTIDE SEQUENCE [LARGE SCALE GENOMIC DNA]</scope>
    <source>
        <strain evidence="2 3">SN4</strain>
    </source>
</reference>
<dbReference type="EMBL" id="CP091511">
    <property type="protein sequence ID" value="UOO90857.1"/>
    <property type="molecule type" value="Genomic_DNA"/>
</dbReference>
<evidence type="ECO:0000256" key="1">
    <source>
        <dbReference type="SAM" id="Phobius"/>
    </source>
</evidence>
<dbReference type="Proteomes" id="UP000832011">
    <property type="component" value="Chromosome"/>
</dbReference>
<organism evidence="2 3">
    <name type="scientific">Vitreoscilla massiliensis</name>
    <dbReference type="NCBI Taxonomy" id="1689272"/>
    <lineage>
        <taxon>Bacteria</taxon>
        <taxon>Pseudomonadati</taxon>
        <taxon>Pseudomonadota</taxon>
        <taxon>Betaproteobacteria</taxon>
        <taxon>Neisseriales</taxon>
        <taxon>Neisseriaceae</taxon>
        <taxon>Vitreoscilla</taxon>
    </lineage>
</organism>
<protein>
    <submittedName>
        <fullName evidence="2">Uncharacterized protein</fullName>
    </submittedName>
</protein>
<keyword evidence="1" id="KW-0812">Transmembrane</keyword>
<gene>
    <name evidence="2" type="ORF">LVJ82_07820</name>
</gene>
<evidence type="ECO:0000313" key="2">
    <source>
        <dbReference type="EMBL" id="UOO90857.1"/>
    </source>
</evidence>
<sequence>MKDNYPYRSTVLKPTVKRARGNRTLSQLAWACALVAVVCYVWREYAYVAYGIHNLTALVLLMITWFAVGCGWLLSMRALLLNAAGQPAWAWLCHTALLLCLWLM</sequence>
<proteinExistence type="predicted"/>
<keyword evidence="1" id="KW-1133">Transmembrane helix</keyword>
<evidence type="ECO:0000313" key="3">
    <source>
        <dbReference type="Proteomes" id="UP000832011"/>
    </source>
</evidence>